<accession>A0A3R6ZA82</accession>
<comment type="similarity">
    <text evidence="1">Belongs to the UPF0213 family.</text>
</comment>
<dbReference type="InterPro" id="IPR000305">
    <property type="entry name" value="GIY-YIG_endonuc"/>
</dbReference>
<name>A0A3R6ZA82_9LACO</name>
<proteinExistence type="inferred from homology"/>
<protein>
    <submittedName>
        <fullName evidence="3">GIY-YIG nuclease family protein</fullName>
    </submittedName>
</protein>
<dbReference type="PANTHER" id="PTHR34477:SF1">
    <property type="entry name" value="UPF0213 PROTEIN YHBQ"/>
    <property type="match status" value="1"/>
</dbReference>
<reference evidence="3 4" key="1">
    <citation type="submission" date="2018-07" db="EMBL/GenBank/DDBJ databases">
        <title>Genome sequences of six Lactobacillus spp. isolated from bumble bee guts.</title>
        <authorList>
            <person name="Motta E.V.S."/>
            <person name="Moran N.A."/>
        </authorList>
    </citation>
    <scope>NUCLEOTIDE SEQUENCE [LARGE SCALE GENOMIC DNA]</scope>
    <source>
        <strain evidence="3 4">LV-8.1</strain>
    </source>
</reference>
<dbReference type="Proteomes" id="UP000284822">
    <property type="component" value="Unassembled WGS sequence"/>
</dbReference>
<dbReference type="InterPro" id="IPR035901">
    <property type="entry name" value="GIY-YIG_endonuc_sf"/>
</dbReference>
<dbReference type="SUPFAM" id="SSF82771">
    <property type="entry name" value="GIY-YIG endonuclease"/>
    <property type="match status" value="1"/>
</dbReference>
<dbReference type="PROSITE" id="PS50164">
    <property type="entry name" value="GIY_YIG"/>
    <property type="match status" value="1"/>
</dbReference>
<evidence type="ECO:0000313" key="3">
    <source>
        <dbReference type="EMBL" id="RHW48298.1"/>
    </source>
</evidence>
<comment type="caution">
    <text evidence="3">The sequence shown here is derived from an EMBL/GenBank/DDBJ whole genome shotgun (WGS) entry which is preliminary data.</text>
</comment>
<feature type="domain" description="GIY-YIG" evidence="2">
    <location>
        <begin position="5"/>
        <end position="80"/>
    </location>
</feature>
<dbReference type="Gene3D" id="3.40.1440.10">
    <property type="entry name" value="GIY-YIG endonuclease"/>
    <property type="match status" value="1"/>
</dbReference>
<dbReference type="RefSeq" id="WP_118910089.1">
    <property type="nucleotide sequence ID" value="NZ_QOCS01000005.1"/>
</dbReference>
<dbReference type="PANTHER" id="PTHR34477">
    <property type="entry name" value="UPF0213 PROTEIN YHBQ"/>
    <property type="match status" value="1"/>
</dbReference>
<sequence length="86" mass="9931">MDKSQSYSVYIVHCADGTYYTGISNNVPARIRAHNLGKGGKYTKMRRPVQLVYQELIGDRSAASKKEWEIKHYTRAQKIKLFHLKS</sequence>
<evidence type="ECO:0000313" key="4">
    <source>
        <dbReference type="Proteomes" id="UP000284822"/>
    </source>
</evidence>
<dbReference type="AlphaFoldDB" id="A0A3R6ZA82"/>
<dbReference type="Pfam" id="PF01541">
    <property type="entry name" value="GIY-YIG"/>
    <property type="match status" value="1"/>
</dbReference>
<evidence type="ECO:0000259" key="2">
    <source>
        <dbReference type="PROSITE" id="PS50164"/>
    </source>
</evidence>
<evidence type="ECO:0000256" key="1">
    <source>
        <dbReference type="ARBA" id="ARBA00007435"/>
    </source>
</evidence>
<gene>
    <name evidence="3" type="ORF">DS832_01670</name>
</gene>
<dbReference type="CDD" id="cd10456">
    <property type="entry name" value="GIY-YIG_UPF0213"/>
    <property type="match status" value="1"/>
</dbReference>
<organism evidence="3 4">
    <name type="scientific">Bombilactobacillus bombi</name>
    <dbReference type="NCBI Taxonomy" id="1303590"/>
    <lineage>
        <taxon>Bacteria</taxon>
        <taxon>Bacillati</taxon>
        <taxon>Bacillota</taxon>
        <taxon>Bacilli</taxon>
        <taxon>Lactobacillales</taxon>
        <taxon>Lactobacillaceae</taxon>
        <taxon>Bombilactobacillus</taxon>
    </lineage>
</organism>
<dbReference type="InterPro" id="IPR050190">
    <property type="entry name" value="UPF0213_domain"/>
</dbReference>
<dbReference type="EMBL" id="QOCS01000005">
    <property type="protein sequence ID" value="RHW48298.1"/>
    <property type="molecule type" value="Genomic_DNA"/>
</dbReference>